<dbReference type="SUPFAM" id="SSF52540">
    <property type="entry name" value="P-loop containing nucleoside triphosphate hydrolases"/>
    <property type="match status" value="1"/>
</dbReference>
<dbReference type="STRING" id="84724.SAMN04488564_1177"/>
<organism evidence="2 3">
    <name type="scientific">Lentzea waywayandensis</name>
    <dbReference type="NCBI Taxonomy" id="84724"/>
    <lineage>
        <taxon>Bacteria</taxon>
        <taxon>Bacillati</taxon>
        <taxon>Actinomycetota</taxon>
        <taxon>Actinomycetes</taxon>
        <taxon>Pseudonocardiales</taxon>
        <taxon>Pseudonocardiaceae</taxon>
        <taxon>Lentzea</taxon>
    </lineage>
</organism>
<dbReference type="InterPro" id="IPR024983">
    <property type="entry name" value="CHAT_dom"/>
</dbReference>
<dbReference type="OrthoDB" id="8253226at2"/>
<feature type="domain" description="CHAT" evidence="1">
    <location>
        <begin position="111"/>
        <end position="330"/>
    </location>
</feature>
<protein>
    <submittedName>
        <fullName evidence="2">AAA ATPase domain-containing protein</fullName>
    </submittedName>
</protein>
<dbReference type="Proteomes" id="UP000198583">
    <property type="component" value="Unassembled WGS sequence"/>
</dbReference>
<dbReference type="AlphaFoldDB" id="A0A1I6FGL5"/>
<accession>A0A1I6FGL5</accession>
<reference evidence="3" key="1">
    <citation type="submission" date="2016-10" db="EMBL/GenBank/DDBJ databases">
        <authorList>
            <person name="Varghese N."/>
            <person name="Submissions S."/>
        </authorList>
    </citation>
    <scope>NUCLEOTIDE SEQUENCE [LARGE SCALE GENOMIC DNA]</scope>
    <source>
        <strain evidence="3">DSM 44232</strain>
    </source>
</reference>
<dbReference type="RefSeq" id="WP_093605532.1">
    <property type="nucleotide sequence ID" value="NZ_FOYL01000017.1"/>
</dbReference>
<evidence type="ECO:0000313" key="2">
    <source>
        <dbReference type="EMBL" id="SFR29083.1"/>
    </source>
</evidence>
<proteinExistence type="predicted"/>
<keyword evidence="3" id="KW-1185">Reference proteome</keyword>
<evidence type="ECO:0000313" key="3">
    <source>
        <dbReference type="Proteomes" id="UP000198583"/>
    </source>
</evidence>
<sequence>MTGGSKADAVIVVTGTGPYQAELFAEDNGVRGLLAEWSLPADLAGQDVPAVIAGGAVTKAIQDFVATHPSSAEFVNIGKYLGRLLLPEGAPREEWQKLGATRTRLEIAAPELRRIPWEMTRFGPGPALFLTGQHTGVRTSEYSAGPSDWSLPVRLLVVEGEPDEGIKTTAEIRGIKSALAAAGGWVEAEFLSVPTAEELRVAYQRFAPHIFHFIGHCEKVVGSEESALKVRRSAQPWEIRASAIADLLVPAPRLAVLNACRTSKAVEDVDALTEAFVHSGSVAVVGMQGDILGPEAALFGCELYRGLIEGAGIDAAVAGARMRLYTHSGVTGSRDWFLPSLTLHSAPCDVLPEIRVKECQQKAELIKAFVDRVEERHKLVNGVDPERETQAEQLLLITGDREAGKTSLVTWLRRRCLIRGRRVKYVDFNGTDNVDFLSALYNIRDTAEERPREHPDGQAPFDRFNHDLESFKDGRLPVEQEGTLVTITPAPTPQLSDRAAVGLVENLFQSFRNALNVDGAEDPVVLILDHVEQVFSSDFRSQLLPNLLLAALNGDVPGVRLVVVLRADKLDEYWPHDRGGLRVDLDDFDRSMVGSLAEDIFIALGQEIPEGFDKFFDKLLPVGPVKPVQLNIVARLAQMKVS</sequence>
<evidence type="ECO:0000259" key="1">
    <source>
        <dbReference type="Pfam" id="PF12770"/>
    </source>
</evidence>
<dbReference type="Gene3D" id="3.40.50.300">
    <property type="entry name" value="P-loop containing nucleotide triphosphate hydrolases"/>
    <property type="match status" value="1"/>
</dbReference>
<name>A0A1I6FGL5_9PSEU</name>
<dbReference type="InterPro" id="IPR027417">
    <property type="entry name" value="P-loop_NTPase"/>
</dbReference>
<dbReference type="EMBL" id="FOYL01000017">
    <property type="protein sequence ID" value="SFR29083.1"/>
    <property type="molecule type" value="Genomic_DNA"/>
</dbReference>
<dbReference type="Pfam" id="PF12770">
    <property type="entry name" value="CHAT"/>
    <property type="match status" value="1"/>
</dbReference>
<gene>
    <name evidence="2" type="ORF">SAMN04488564_1177</name>
</gene>